<comment type="caution">
    <text evidence="3">The sequence shown here is derived from an EMBL/GenBank/DDBJ whole genome shotgun (WGS) entry which is preliminary data.</text>
</comment>
<name>A0A7W2EKM1_9BURK</name>
<proteinExistence type="predicted"/>
<evidence type="ECO:0000313" key="4">
    <source>
        <dbReference type="Proteomes" id="UP000566711"/>
    </source>
</evidence>
<reference evidence="3 4" key="1">
    <citation type="submission" date="2020-07" db="EMBL/GenBank/DDBJ databases">
        <title>Novel species isolated from subtropical streams in China.</title>
        <authorList>
            <person name="Lu H."/>
        </authorList>
    </citation>
    <scope>NUCLEOTIDE SEQUENCE [LARGE SCALE GENOMIC DNA]</scope>
    <source>
        <strain evidence="3 4">FT3S</strain>
    </source>
</reference>
<gene>
    <name evidence="3" type="ORF">H3H36_19875</name>
</gene>
<dbReference type="Proteomes" id="UP000566711">
    <property type="component" value="Unassembled WGS sequence"/>
</dbReference>
<dbReference type="NCBIfam" id="NF038126">
    <property type="entry name" value="PEP_CTERM_FxDxF"/>
    <property type="match status" value="1"/>
</dbReference>
<dbReference type="EMBL" id="JACEZS010000019">
    <property type="protein sequence ID" value="MBA5607619.1"/>
    <property type="molecule type" value="Genomic_DNA"/>
</dbReference>
<dbReference type="NCBIfam" id="TIGR02595">
    <property type="entry name" value="PEP_CTERM"/>
    <property type="match status" value="1"/>
</dbReference>
<keyword evidence="1" id="KW-0732">Signal</keyword>
<evidence type="ECO:0000313" key="3">
    <source>
        <dbReference type="EMBL" id="MBA5607619.1"/>
    </source>
</evidence>
<protein>
    <submittedName>
        <fullName evidence="3">PEP-CTERM sorting domain-containing protein</fullName>
    </submittedName>
</protein>
<dbReference type="InterPro" id="IPR013424">
    <property type="entry name" value="Ice-binding_C"/>
</dbReference>
<organism evidence="3 4">
    <name type="scientific">Rugamonas fusca</name>
    <dbReference type="NCBI Taxonomy" id="2758568"/>
    <lineage>
        <taxon>Bacteria</taxon>
        <taxon>Pseudomonadati</taxon>
        <taxon>Pseudomonadota</taxon>
        <taxon>Betaproteobacteria</taxon>
        <taxon>Burkholderiales</taxon>
        <taxon>Oxalobacteraceae</taxon>
        <taxon>Telluria group</taxon>
        <taxon>Rugamonas</taxon>
    </lineage>
</organism>
<feature type="chain" id="PRO_5031094899" evidence="1">
    <location>
        <begin position="39"/>
        <end position="184"/>
    </location>
</feature>
<sequence length="184" mass="19192">MPVWHPYFGDSHMKMNAKSVVAAVLFASAGFIAQGASAATATFDADGFADFHSDAFAAGTTTFHQTVTFTGLAAGQYNIEASISGTRLFFSPNNATGGVWLDGHSFVLSEGTQTGKLKSGNLVYTGGAPLTMDVWGKIDGSYKQAYFNGSVSVTAVPEPETYGMLLGGLALMGVVARRKAKKSA</sequence>
<evidence type="ECO:0000259" key="2">
    <source>
        <dbReference type="Pfam" id="PF07589"/>
    </source>
</evidence>
<feature type="signal peptide" evidence="1">
    <location>
        <begin position="1"/>
        <end position="38"/>
    </location>
</feature>
<dbReference type="Pfam" id="PF07589">
    <property type="entry name" value="PEP-CTERM"/>
    <property type="match status" value="1"/>
</dbReference>
<feature type="domain" description="Ice-binding protein C-terminal" evidence="2">
    <location>
        <begin position="155"/>
        <end position="179"/>
    </location>
</feature>
<keyword evidence="4" id="KW-1185">Reference proteome</keyword>
<accession>A0A7W2EKM1</accession>
<evidence type="ECO:0000256" key="1">
    <source>
        <dbReference type="SAM" id="SignalP"/>
    </source>
</evidence>
<dbReference type="AlphaFoldDB" id="A0A7W2EKM1"/>